<proteinExistence type="predicted"/>
<evidence type="ECO:0000313" key="2">
    <source>
        <dbReference type="EMBL" id="RKP47969.1"/>
    </source>
</evidence>
<dbReference type="SUPFAM" id="SSF103190">
    <property type="entry name" value="Sensory domain-like"/>
    <property type="match status" value="1"/>
</dbReference>
<dbReference type="InterPro" id="IPR035919">
    <property type="entry name" value="EAL_sf"/>
</dbReference>
<keyword evidence="3" id="KW-1185">Reference proteome</keyword>
<comment type="caution">
    <text evidence="2">The sequence shown here is derived from an EMBL/GenBank/DDBJ whole genome shotgun (WGS) entry which is preliminary data.</text>
</comment>
<evidence type="ECO:0000259" key="1">
    <source>
        <dbReference type="PROSITE" id="PS50883"/>
    </source>
</evidence>
<dbReference type="InterPro" id="IPR001633">
    <property type="entry name" value="EAL_dom"/>
</dbReference>
<sequence length="425" mass="48942">MSHSDSNESLPRFPQGELLAYYQPIIALETRSVVGYESLGRQVIDGTVRSLGPFFTDARIPVQEHVRVDRLLREQSFAKLNGLAHPPTLFLNLKPSWIYEQFKQTGELHTLHLLRKYDIPANRICIEITEEEFKGSMSELNEIMNLYRECGCQIAIDDIGTGFSNFDRIAQIQPNLLKVDVHLMKKSASHKGYLGALRSFSTLAEQIGASLLIEGVESSQDLKRAIEIGARYVQGYLFSPAERDFHPKDAFTSLIEAELREHRFRLRESMEHWDEVGRRMIATVFERDIRDEFDQFMNPFPGARIDADLMSCEQADRVDRAIARILPRLDDSCLRVYLCDNNGIQLSSNHIRTEDGHWRVEEEYRNADWSWRPYFVPHLSHGESRIEAKLSLRYSDLDSHAWIRTASVPIGSSLLLLMDIEDNQD</sequence>
<dbReference type="InterPro" id="IPR018842">
    <property type="entry name" value="YkuI_C"/>
</dbReference>
<accession>A0A494XIL9</accession>
<dbReference type="Gene3D" id="3.20.20.450">
    <property type="entry name" value="EAL domain"/>
    <property type="match status" value="1"/>
</dbReference>
<dbReference type="Pfam" id="PF00563">
    <property type="entry name" value="EAL"/>
    <property type="match status" value="1"/>
</dbReference>
<reference evidence="2 3" key="1">
    <citation type="submission" date="2018-10" db="EMBL/GenBank/DDBJ databases">
        <title>Cohnella sp. M2MS4P-1, whole genome shotgun sequence.</title>
        <authorList>
            <person name="Tuo L."/>
        </authorList>
    </citation>
    <scope>NUCLEOTIDE SEQUENCE [LARGE SCALE GENOMIC DNA]</scope>
    <source>
        <strain evidence="2 3">M2MS4P-1</strain>
    </source>
</reference>
<dbReference type="Gene3D" id="3.30.450.20">
    <property type="entry name" value="PAS domain"/>
    <property type="match status" value="1"/>
</dbReference>
<dbReference type="GO" id="GO:0071111">
    <property type="term" value="F:cyclic-guanylate-specific phosphodiesterase activity"/>
    <property type="evidence" value="ECO:0007669"/>
    <property type="project" value="InterPro"/>
</dbReference>
<dbReference type="PANTHER" id="PTHR33121:SF82">
    <property type="entry name" value="SIGNAL TRANSDUCTION PROTEIN CONTAINING A EAL DOMAIN"/>
    <property type="match status" value="1"/>
</dbReference>
<dbReference type="PANTHER" id="PTHR33121">
    <property type="entry name" value="CYCLIC DI-GMP PHOSPHODIESTERASE PDEF"/>
    <property type="match status" value="1"/>
</dbReference>
<protein>
    <submittedName>
        <fullName evidence="2">EAL domain-containing protein</fullName>
    </submittedName>
</protein>
<gene>
    <name evidence="2" type="ORF">D7Z26_22445</name>
</gene>
<dbReference type="AlphaFoldDB" id="A0A494XIL9"/>
<name>A0A494XIL9_9BACL</name>
<dbReference type="Proteomes" id="UP000282076">
    <property type="component" value="Unassembled WGS sequence"/>
</dbReference>
<dbReference type="SMART" id="SM00052">
    <property type="entry name" value="EAL"/>
    <property type="match status" value="1"/>
</dbReference>
<dbReference type="Pfam" id="PF10388">
    <property type="entry name" value="YkuI_C"/>
    <property type="match status" value="1"/>
</dbReference>
<dbReference type="CDD" id="cd01948">
    <property type="entry name" value="EAL"/>
    <property type="match status" value="1"/>
</dbReference>
<dbReference type="SUPFAM" id="SSF141868">
    <property type="entry name" value="EAL domain-like"/>
    <property type="match status" value="1"/>
</dbReference>
<dbReference type="InterPro" id="IPR050706">
    <property type="entry name" value="Cyclic-di-GMP_PDE-like"/>
</dbReference>
<evidence type="ECO:0000313" key="3">
    <source>
        <dbReference type="Proteomes" id="UP000282076"/>
    </source>
</evidence>
<organism evidence="2 3">
    <name type="scientific">Cohnella endophytica</name>
    <dbReference type="NCBI Taxonomy" id="2419778"/>
    <lineage>
        <taxon>Bacteria</taxon>
        <taxon>Bacillati</taxon>
        <taxon>Bacillota</taxon>
        <taxon>Bacilli</taxon>
        <taxon>Bacillales</taxon>
        <taxon>Paenibacillaceae</taxon>
        <taxon>Cohnella</taxon>
    </lineage>
</organism>
<dbReference type="OrthoDB" id="1673646at2"/>
<dbReference type="InterPro" id="IPR029151">
    <property type="entry name" value="Sensor-like_sf"/>
</dbReference>
<feature type="domain" description="EAL" evidence="1">
    <location>
        <begin position="1"/>
        <end position="255"/>
    </location>
</feature>
<dbReference type="PROSITE" id="PS50883">
    <property type="entry name" value="EAL"/>
    <property type="match status" value="1"/>
</dbReference>
<dbReference type="EMBL" id="RBZM01000010">
    <property type="protein sequence ID" value="RKP47969.1"/>
    <property type="molecule type" value="Genomic_DNA"/>
</dbReference>